<reference evidence="8" key="2">
    <citation type="submission" date="2020-09" db="EMBL/GenBank/DDBJ databases">
        <authorList>
            <person name="Sun Q."/>
            <person name="Kim S."/>
        </authorList>
    </citation>
    <scope>NUCLEOTIDE SEQUENCE</scope>
    <source>
        <strain evidence="8">KCTC 22164</strain>
    </source>
</reference>
<keyword evidence="9" id="KW-1185">Reference proteome</keyword>
<keyword evidence="7" id="KW-0732">Signal</keyword>
<evidence type="ECO:0000256" key="4">
    <source>
        <dbReference type="ARBA" id="ARBA00022801"/>
    </source>
</evidence>
<feature type="signal peptide" evidence="7">
    <location>
        <begin position="1"/>
        <end position="26"/>
    </location>
</feature>
<dbReference type="EMBL" id="BMXP01000003">
    <property type="protein sequence ID" value="GGW84196.1"/>
    <property type="molecule type" value="Genomic_DNA"/>
</dbReference>
<proteinExistence type="predicted"/>
<evidence type="ECO:0000256" key="6">
    <source>
        <dbReference type="ARBA" id="ARBA00023180"/>
    </source>
</evidence>
<feature type="chain" id="PRO_5037540896" evidence="7">
    <location>
        <begin position="27"/>
        <end position="272"/>
    </location>
</feature>
<evidence type="ECO:0000313" key="8">
    <source>
        <dbReference type="EMBL" id="GGW84196.1"/>
    </source>
</evidence>
<evidence type="ECO:0000256" key="2">
    <source>
        <dbReference type="ARBA" id="ARBA00022723"/>
    </source>
</evidence>
<keyword evidence="6" id="KW-0325">Glycoprotein</keyword>
<dbReference type="InterPro" id="IPR003154">
    <property type="entry name" value="S1/P1nuclease"/>
</dbReference>
<keyword evidence="1" id="KW-0540">Nuclease</keyword>
<dbReference type="GO" id="GO:0003676">
    <property type="term" value="F:nucleic acid binding"/>
    <property type="evidence" value="ECO:0007669"/>
    <property type="project" value="InterPro"/>
</dbReference>
<dbReference type="GO" id="GO:0016788">
    <property type="term" value="F:hydrolase activity, acting on ester bonds"/>
    <property type="evidence" value="ECO:0007669"/>
    <property type="project" value="InterPro"/>
</dbReference>
<evidence type="ECO:0000256" key="7">
    <source>
        <dbReference type="SAM" id="SignalP"/>
    </source>
</evidence>
<keyword evidence="4" id="KW-0378">Hydrolase</keyword>
<dbReference type="GO" id="GO:0004519">
    <property type="term" value="F:endonuclease activity"/>
    <property type="evidence" value="ECO:0007669"/>
    <property type="project" value="UniProtKB-KW"/>
</dbReference>
<reference evidence="8" key="1">
    <citation type="journal article" date="2014" name="Int. J. Syst. Evol. Microbiol.">
        <title>Complete genome sequence of Corynebacterium casei LMG S-19264T (=DSM 44701T), isolated from a smear-ripened cheese.</title>
        <authorList>
            <consortium name="US DOE Joint Genome Institute (JGI-PGF)"/>
            <person name="Walter F."/>
            <person name="Albersmeier A."/>
            <person name="Kalinowski J."/>
            <person name="Ruckert C."/>
        </authorList>
    </citation>
    <scope>NUCLEOTIDE SEQUENCE</scope>
    <source>
        <strain evidence="8">KCTC 22164</strain>
    </source>
</reference>
<name>A0A918MYR1_9ALTE</name>
<dbReference type="AlphaFoldDB" id="A0A918MYR1"/>
<sequence length="272" mass="30670">MTTFKRIVAATAGLTLSLTFSSSALAWGQTGHRITGAIAQQYLSPLSQAALSELLPSGSLAQASTYADEMRSDPSEFWQKTASPWHYVTVPEGKHYHEVGAPEQGDAYSALERFTGTLKDPSASHEDKQLALRFVVHLIGDLHQPLHAGNGEDRGGNDVKVRFFWQDSNLHRVWDSQVLAQRDLSYSEWTSWLTRSITPQNIRDWATTDVEDWIRESTEIRDTIYPEDANNMSYDYLYDHLPTAKRRLQMAGIRMALYLNAVFEDANDADDD</sequence>
<dbReference type="Proteomes" id="UP000631300">
    <property type="component" value="Unassembled WGS sequence"/>
</dbReference>
<dbReference type="RefSeq" id="WP_189405431.1">
    <property type="nucleotide sequence ID" value="NZ_BMXP01000003.1"/>
</dbReference>
<evidence type="ECO:0000256" key="3">
    <source>
        <dbReference type="ARBA" id="ARBA00022759"/>
    </source>
</evidence>
<dbReference type="InterPro" id="IPR008947">
    <property type="entry name" value="PLipase_C/P1_nuclease_dom_sf"/>
</dbReference>
<dbReference type="PANTHER" id="PTHR33146:SF26">
    <property type="entry name" value="ENDONUCLEASE 4"/>
    <property type="match status" value="1"/>
</dbReference>
<dbReference type="GO" id="GO:0046872">
    <property type="term" value="F:metal ion binding"/>
    <property type="evidence" value="ECO:0007669"/>
    <property type="project" value="UniProtKB-KW"/>
</dbReference>
<dbReference type="CDD" id="cd11010">
    <property type="entry name" value="S1-P1_nuclease"/>
    <property type="match status" value="1"/>
</dbReference>
<keyword evidence="2" id="KW-0479">Metal-binding</keyword>
<evidence type="ECO:0000313" key="9">
    <source>
        <dbReference type="Proteomes" id="UP000631300"/>
    </source>
</evidence>
<dbReference type="GO" id="GO:0006308">
    <property type="term" value="P:DNA catabolic process"/>
    <property type="evidence" value="ECO:0007669"/>
    <property type="project" value="InterPro"/>
</dbReference>
<evidence type="ECO:0000256" key="5">
    <source>
        <dbReference type="ARBA" id="ARBA00023157"/>
    </source>
</evidence>
<dbReference type="Gene3D" id="1.10.575.10">
    <property type="entry name" value="P1 Nuclease"/>
    <property type="match status" value="1"/>
</dbReference>
<organism evidence="8 9">
    <name type="scientific">Alteromonas halophila</name>
    <dbReference type="NCBI Taxonomy" id="516698"/>
    <lineage>
        <taxon>Bacteria</taxon>
        <taxon>Pseudomonadati</taxon>
        <taxon>Pseudomonadota</taxon>
        <taxon>Gammaproteobacteria</taxon>
        <taxon>Alteromonadales</taxon>
        <taxon>Alteromonadaceae</taxon>
        <taxon>Alteromonas/Salinimonas group</taxon>
        <taxon>Alteromonas</taxon>
    </lineage>
</organism>
<comment type="caution">
    <text evidence="8">The sequence shown here is derived from an EMBL/GenBank/DDBJ whole genome shotgun (WGS) entry which is preliminary data.</text>
</comment>
<keyword evidence="5" id="KW-1015">Disulfide bond</keyword>
<dbReference type="PANTHER" id="PTHR33146">
    <property type="entry name" value="ENDONUCLEASE 4"/>
    <property type="match status" value="1"/>
</dbReference>
<evidence type="ECO:0000256" key="1">
    <source>
        <dbReference type="ARBA" id="ARBA00022722"/>
    </source>
</evidence>
<keyword evidence="3 8" id="KW-0255">Endonuclease</keyword>
<protein>
    <submittedName>
        <fullName evidence="8">Endonuclease</fullName>
    </submittedName>
</protein>
<dbReference type="SUPFAM" id="SSF48537">
    <property type="entry name" value="Phospholipase C/P1 nuclease"/>
    <property type="match status" value="1"/>
</dbReference>
<accession>A0A918MYR1</accession>
<dbReference type="Pfam" id="PF02265">
    <property type="entry name" value="S1-P1_nuclease"/>
    <property type="match status" value="1"/>
</dbReference>
<gene>
    <name evidence="8" type="ORF">GCM10007391_17380</name>
</gene>